<dbReference type="Gene3D" id="1.10.287.1260">
    <property type="match status" value="1"/>
</dbReference>
<dbReference type="InterPro" id="IPR006685">
    <property type="entry name" value="MscS_channel_2nd"/>
</dbReference>
<gene>
    <name evidence="10" type="primary">mscK</name>
    <name evidence="10" type="ORF">Mterra_03049</name>
</gene>
<organism evidence="10 11">
    <name type="scientific">Calidithermus terrae</name>
    <dbReference type="NCBI Taxonomy" id="1408545"/>
    <lineage>
        <taxon>Bacteria</taxon>
        <taxon>Thermotogati</taxon>
        <taxon>Deinococcota</taxon>
        <taxon>Deinococci</taxon>
        <taxon>Thermales</taxon>
        <taxon>Thermaceae</taxon>
        <taxon>Calidithermus</taxon>
    </lineage>
</organism>
<evidence type="ECO:0000259" key="8">
    <source>
        <dbReference type="Pfam" id="PF00924"/>
    </source>
</evidence>
<feature type="transmembrane region" description="Helical" evidence="7">
    <location>
        <begin position="20"/>
        <end position="42"/>
    </location>
</feature>
<dbReference type="PANTHER" id="PTHR30221">
    <property type="entry name" value="SMALL-CONDUCTANCE MECHANOSENSITIVE CHANNEL"/>
    <property type="match status" value="1"/>
</dbReference>
<dbReference type="OrthoDB" id="9809206at2"/>
<dbReference type="GO" id="GO:0005886">
    <property type="term" value="C:plasma membrane"/>
    <property type="evidence" value="ECO:0007669"/>
    <property type="project" value="UniProtKB-SubCell"/>
</dbReference>
<feature type="transmembrane region" description="Helical" evidence="7">
    <location>
        <begin position="62"/>
        <end position="84"/>
    </location>
</feature>
<sequence length="268" mass="29178">MVDFSLALKRAHTLLASLVANLPNILVGLLVLTAFVLISRLVPKIIGRLLSGHRNAQNLSYVLSRLASWVVVTAGVFLSLSLVVPSLSVGDLVQLLGVTSVAVGFAFRDIFQNFLAGILLLLTQPFSLGDRIQVKGYEGRVEDIQTRATRIRSDEGETVIIPNATLFTESVVVRRPYQNRRLEVDVNLKGVALERVRPALLEAVRRVPGVLHEPPPQVLVAAIAPDSLTLRLRWWILGGTNGLESKDRVLEAAQRVLAQAAAQPQPSA</sequence>
<evidence type="ECO:0000313" key="11">
    <source>
        <dbReference type="Proteomes" id="UP000265715"/>
    </source>
</evidence>
<keyword evidence="6 7" id="KW-0472">Membrane</keyword>
<dbReference type="Proteomes" id="UP000265715">
    <property type="component" value="Unassembled WGS sequence"/>
</dbReference>
<dbReference type="InterPro" id="IPR011066">
    <property type="entry name" value="MscS_channel_C_sf"/>
</dbReference>
<evidence type="ECO:0000256" key="5">
    <source>
        <dbReference type="ARBA" id="ARBA00022989"/>
    </source>
</evidence>
<keyword evidence="11" id="KW-1185">Reference proteome</keyword>
<dbReference type="InterPro" id="IPR049278">
    <property type="entry name" value="MS_channel_C"/>
</dbReference>
<comment type="caution">
    <text evidence="10">The sequence shown here is derived from an EMBL/GenBank/DDBJ whole genome shotgun (WGS) entry which is preliminary data.</text>
</comment>
<dbReference type="SUPFAM" id="SSF82689">
    <property type="entry name" value="Mechanosensitive channel protein MscS (YggB), C-terminal domain"/>
    <property type="match status" value="1"/>
</dbReference>
<dbReference type="EMBL" id="QXDL01000159">
    <property type="protein sequence ID" value="RIH81634.1"/>
    <property type="molecule type" value="Genomic_DNA"/>
</dbReference>
<protein>
    <submittedName>
        <fullName evidence="10">Mechanosensitive channel MscK</fullName>
    </submittedName>
</protein>
<dbReference type="RefSeq" id="WP_119316008.1">
    <property type="nucleotide sequence ID" value="NZ_QXDL01000159.1"/>
</dbReference>
<dbReference type="PANTHER" id="PTHR30221:SF1">
    <property type="entry name" value="SMALL-CONDUCTANCE MECHANOSENSITIVE CHANNEL"/>
    <property type="match status" value="1"/>
</dbReference>
<dbReference type="SUPFAM" id="SSF82861">
    <property type="entry name" value="Mechanosensitive channel protein MscS (YggB), transmembrane region"/>
    <property type="match status" value="1"/>
</dbReference>
<evidence type="ECO:0000256" key="7">
    <source>
        <dbReference type="SAM" id="Phobius"/>
    </source>
</evidence>
<evidence type="ECO:0000256" key="2">
    <source>
        <dbReference type="ARBA" id="ARBA00008017"/>
    </source>
</evidence>
<evidence type="ECO:0000256" key="3">
    <source>
        <dbReference type="ARBA" id="ARBA00022475"/>
    </source>
</evidence>
<keyword evidence="5 7" id="KW-1133">Transmembrane helix</keyword>
<dbReference type="Gene3D" id="3.30.70.100">
    <property type="match status" value="1"/>
</dbReference>
<evidence type="ECO:0000313" key="10">
    <source>
        <dbReference type="EMBL" id="RIH81634.1"/>
    </source>
</evidence>
<dbReference type="InterPro" id="IPR011014">
    <property type="entry name" value="MscS_channel_TM-2"/>
</dbReference>
<dbReference type="InterPro" id="IPR023408">
    <property type="entry name" value="MscS_beta-dom_sf"/>
</dbReference>
<dbReference type="Gene3D" id="2.30.30.60">
    <property type="match status" value="1"/>
</dbReference>
<dbReference type="InterPro" id="IPR010920">
    <property type="entry name" value="LSM_dom_sf"/>
</dbReference>
<keyword evidence="4 7" id="KW-0812">Transmembrane</keyword>
<feature type="domain" description="Mechanosensitive ion channel MscS C-terminal" evidence="9">
    <location>
        <begin position="193"/>
        <end position="236"/>
    </location>
</feature>
<keyword evidence="3" id="KW-1003">Cell membrane</keyword>
<evidence type="ECO:0000256" key="1">
    <source>
        <dbReference type="ARBA" id="ARBA00004651"/>
    </source>
</evidence>
<comment type="similarity">
    <text evidence="2">Belongs to the MscS (TC 1.A.23) family.</text>
</comment>
<evidence type="ECO:0000256" key="4">
    <source>
        <dbReference type="ARBA" id="ARBA00022692"/>
    </source>
</evidence>
<dbReference type="Pfam" id="PF21082">
    <property type="entry name" value="MS_channel_3rd"/>
    <property type="match status" value="1"/>
</dbReference>
<dbReference type="InterPro" id="IPR045275">
    <property type="entry name" value="MscS_archaea/bacteria_type"/>
</dbReference>
<evidence type="ECO:0000256" key="6">
    <source>
        <dbReference type="ARBA" id="ARBA00023136"/>
    </source>
</evidence>
<dbReference type="Pfam" id="PF00924">
    <property type="entry name" value="MS_channel_2nd"/>
    <property type="match status" value="1"/>
</dbReference>
<evidence type="ECO:0000259" key="9">
    <source>
        <dbReference type="Pfam" id="PF21082"/>
    </source>
</evidence>
<dbReference type="SUPFAM" id="SSF50182">
    <property type="entry name" value="Sm-like ribonucleoproteins"/>
    <property type="match status" value="1"/>
</dbReference>
<proteinExistence type="inferred from homology"/>
<dbReference type="GO" id="GO:0008381">
    <property type="term" value="F:mechanosensitive monoatomic ion channel activity"/>
    <property type="evidence" value="ECO:0007669"/>
    <property type="project" value="InterPro"/>
</dbReference>
<accession>A0A399EA95</accession>
<comment type="subcellular location">
    <subcellularLocation>
        <location evidence="1">Cell membrane</location>
        <topology evidence="1">Multi-pass membrane protein</topology>
    </subcellularLocation>
</comment>
<reference evidence="10 11" key="1">
    <citation type="submission" date="2018-08" db="EMBL/GenBank/DDBJ databases">
        <title>Meiothermus terrae DSM 26712 genome sequencing project.</title>
        <authorList>
            <person name="Da Costa M.S."/>
            <person name="Albuquerque L."/>
            <person name="Raposo P."/>
            <person name="Froufe H.J.C."/>
            <person name="Barroso C.S."/>
            <person name="Egas C."/>
        </authorList>
    </citation>
    <scope>NUCLEOTIDE SEQUENCE [LARGE SCALE GENOMIC DNA]</scope>
    <source>
        <strain evidence="10 11">DSM 26712</strain>
    </source>
</reference>
<name>A0A399EA95_9DEIN</name>
<dbReference type="AlphaFoldDB" id="A0A399EA95"/>
<feature type="domain" description="Mechanosensitive ion channel MscS" evidence="8">
    <location>
        <begin position="109"/>
        <end position="171"/>
    </location>
</feature>